<dbReference type="InterPro" id="IPR055377">
    <property type="entry name" value="GH3_M"/>
</dbReference>
<dbReference type="Pfam" id="PF23571">
    <property type="entry name" value="GH3_M"/>
    <property type="match status" value="1"/>
</dbReference>
<dbReference type="PANTHER" id="PTHR31901:SF9">
    <property type="entry name" value="GH3 DOMAIN-CONTAINING PROTEIN"/>
    <property type="match status" value="1"/>
</dbReference>
<evidence type="ECO:0000313" key="3">
    <source>
        <dbReference type="EMBL" id="QNT68678.1"/>
    </source>
</evidence>
<name>A0A7H1MYZ2_9PROT</name>
<dbReference type="Pfam" id="PF23572">
    <property type="entry name" value="GH3_C"/>
    <property type="match status" value="1"/>
</dbReference>
<feature type="domain" description="GH3 C-terminal" evidence="2">
    <location>
        <begin position="385"/>
        <end position="497"/>
    </location>
</feature>
<reference evidence="3 4" key="1">
    <citation type="submission" date="2020-05" db="EMBL/GenBank/DDBJ databases">
        <title>Complete closed genome sequence of Defluviicoccus vanus.</title>
        <authorList>
            <person name="Bessarab I."/>
            <person name="Arumugam K."/>
            <person name="Maszenan A.M."/>
            <person name="Seviour R.J."/>
            <person name="Williams R.B."/>
        </authorList>
    </citation>
    <scope>NUCLEOTIDE SEQUENCE [LARGE SCALE GENOMIC DNA]</scope>
    <source>
        <strain evidence="3 4">Ben 114</strain>
    </source>
</reference>
<evidence type="ECO:0000259" key="2">
    <source>
        <dbReference type="Pfam" id="PF23572"/>
    </source>
</evidence>
<dbReference type="EMBL" id="CP053923">
    <property type="protein sequence ID" value="QNT68678.1"/>
    <property type="molecule type" value="Genomic_DNA"/>
</dbReference>
<organism evidence="3 4">
    <name type="scientific">Defluviicoccus vanus</name>
    <dbReference type="NCBI Taxonomy" id="111831"/>
    <lineage>
        <taxon>Bacteria</taxon>
        <taxon>Pseudomonadati</taxon>
        <taxon>Pseudomonadota</taxon>
        <taxon>Alphaproteobacteria</taxon>
        <taxon>Rhodospirillales</taxon>
        <taxon>Rhodospirillaceae</taxon>
        <taxon>Defluviicoccus</taxon>
    </lineage>
</organism>
<dbReference type="AlphaFoldDB" id="A0A7H1MYZ2"/>
<feature type="domain" description="GH3 middle" evidence="1">
    <location>
        <begin position="297"/>
        <end position="366"/>
    </location>
</feature>
<protein>
    <submittedName>
        <fullName evidence="3">GH3 auxin-responsive promoter family protein</fullName>
    </submittedName>
</protein>
<accession>A0A7H1MYZ2</accession>
<proteinExistence type="predicted"/>
<dbReference type="KEGG" id="dvn:HQ394_03995"/>
<dbReference type="Proteomes" id="UP000516369">
    <property type="component" value="Chromosome"/>
</dbReference>
<gene>
    <name evidence="3" type="ORF">HQ394_03995</name>
</gene>
<dbReference type="InterPro" id="IPR055378">
    <property type="entry name" value="GH3_C"/>
</dbReference>
<dbReference type="Pfam" id="PF03321">
    <property type="entry name" value="GH3"/>
    <property type="match status" value="1"/>
</dbReference>
<dbReference type="PANTHER" id="PTHR31901">
    <property type="entry name" value="GH3 DOMAIN-CONTAINING PROTEIN"/>
    <property type="match status" value="1"/>
</dbReference>
<evidence type="ECO:0000313" key="4">
    <source>
        <dbReference type="Proteomes" id="UP000516369"/>
    </source>
</evidence>
<dbReference type="GO" id="GO:0005737">
    <property type="term" value="C:cytoplasm"/>
    <property type="evidence" value="ECO:0007669"/>
    <property type="project" value="TreeGrafter"/>
</dbReference>
<dbReference type="RefSeq" id="WP_190262113.1">
    <property type="nucleotide sequence ID" value="NZ_CP053923.1"/>
</dbReference>
<dbReference type="InterPro" id="IPR004993">
    <property type="entry name" value="GH3"/>
</dbReference>
<dbReference type="GO" id="GO:0016881">
    <property type="term" value="F:acid-amino acid ligase activity"/>
    <property type="evidence" value="ECO:0007669"/>
    <property type="project" value="TreeGrafter"/>
</dbReference>
<sequence length="518" mass="57723">MRLPATELLKAYAAVRGKLLEYQDPAAAQHRQLLRLVRKAAATRFGRDHDFASIRSVADFQARVPLRTYNQHWEEYWKDAFPRLDNCTWPGMLPYFAVSSGTSSGQVKYIPCSAEMVRSNKRAAMDLLVLHILNRPQSRLFDGKCFLLGGSTDLKELAPGVRAGDISGIAAAEKPRWTQRFYFPPRELTFITDWEEKIERLAPLALQEDIHFISGAPGWLAILFEKLASLRPETLGRIVDIFPNLDMMTHGGVSFAPYRRRFERLLEGSRADLREVYPASEGFVAIADRGPQMGLRMLVDNGLFYEFVPTAELGSANPTRHWLGNVETGIDYAIVLTTCAGLWSYVIGDVVRFVDRRPPRILITGRTSYMLSSFGEHLTGDLVEKCVLAASETIGATMGEFAVGTQFAETGGALGRHVYVVEFDPGVDEAERIKSFATAVDRELATRNEDYEERRVIATGVRMPVVLSVPPGTFAGWMKSIGKLGGQNKVPRVINDQTQLKSLLDFAERSGAVASDRL</sequence>
<evidence type="ECO:0000259" key="1">
    <source>
        <dbReference type="Pfam" id="PF23571"/>
    </source>
</evidence>
<keyword evidence="4" id="KW-1185">Reference proteome</keyword>